<reference evidence="1 2" key="1">
    <citation type="submission" date="2021-12" db="EMBL/GenBank/DDBJ databases">
        <title>Discovery of the Pendulisporaceae a myxobacterial family with distinct sporulation behavior and unique specialized metabolism.</title>
        <authorList>
            <person name="Garcia R."/>
            <person name="Popoff A."/>
            <person name="Bader C.D."/>
            <person name="Loehr J."/>
            <person name="Walesch S."/>
            <person name="Walt C."/>
            <person name="Boldt J."/>
            <person name="Bunk B."/>
            <person name="Haeckl F.J.F.P.J."/>
            <person name="Gunesch A.P."/>
            <person name="Birkelbach J."/>
            <person name="Nuebel U."/>
            <person name="Pietschmann T."/>
            <person name="Bach T."/>
            <person name="Mueller R."/>
        </authorList>
    </citation>
    <scope>NUCLEOTIDE SEQUENCE [LARGE SCALE GENOMIC DNA]</scope>
    <source>
        <strain evidence="1 2">MSr12523</strain>
    </source>
</reference>
<gene>
    <name evidence="1" type="ORF">LZC95_25720</name>
</gene>
<accession>A0ABZ2KNF8</accession>
<dbReference type="RefSeq" id="WP_394850844.1">
    <property type="nucleotide sequence ID" value="NZ_CP089982.1"/>
</dbReference>
<proteinExistence type="predicted"/>
<dbReference type="PANTHER" id="PTHR43422">
    <property type="entry name" value="THIAMINE THIAZOLE SYNTHASE"/>
    <property type="match status" value="1"/>
</dbReference>
<dbReference type="PANTHER" id="PTHR43422:SF3">
    <property type="entry name" value="THIAMINE THIAZOLE SYNTHASE"/>
    <property type="match status" value="1"/>
</dbReference>
<dbReference type="InterPro" id="IPR036188">
    <property type="entry name" value="FAD/NAD-bd_sf"/>
</dbReference>
<protein>
    <recommendedName>
        <fullName evidence="3">Monooxygenase</fullName>
    </recommendedName>
</protein>
<dbReference type="EMBL" id="CP089982">
    <property type="protein sequence ID" value="WXB00201.1"/>
    <property type="molecule type" value="Genomic_DNA"/>
</dbReference>
<name>A0ABZ2KNF8_9BACT</name>
<evidence type="ECO:0000313" key="1">
    <source>
        <dbReference type="EMBL" id="WXB00201.1"/>
    </source>
</evidence>
<sequence length="460" mass="50587">MTRAIVIGGSLAGMCTARVLGDFFDEVVMLERDLLPEGIAARPGVPQSRHTHVLLPRGEREMEKLFPGFVAAMLAGGAVRFDIGTDMAVRRTFGWQTLGATAEVLWASRNLLEGTMRALFRQQTKVRVIDGVQVLGLLGTPGQVRGVRLRSGTRERELPELLAELVVDASGRNTAIDAWLRELGVTPPQTERVDAHAGYASRFYRPPPRRPADWWWKGLWVEAEPGRPRGGVIFPIEDDCWLVTASGFNRAYPPTDEQGFLAHFASLSSPMASRVLSQAEPISPIHGFRSMANVFRRYERWTAGPAGFVAVGDAACAFNPVYGQGMAASAVCAAILGQVLRRSGPRARFERAFFREQATFLAGPWALATASDFRWPDTEGTRPNVPAAVGRYMKWAIEAAHHDGALRRRLFPAFDLTGTATLLFQPRVVAKVLTSTAGRRLHRRFVGTTPIPESPPAPRR</sequence>
<evidence type="ECO:0008006" key="3">
    <source>
        <dbReference type="Google" id="ProtNLM"/>
    </source>
</evidence>
<organism evidence="1 2">
    <name type="scientific">Pendulispora brunnea</name>
    <dbReference type="NCBI Taxonomy" id="2905690"/>
    <lineage>
        <taxon>Bacteria</taxon>
        <taxon>Pseudomonadati</taxon>
        <taxon>Myxococcota</taxon>
        <taxon>Myxococcia</taxon>
        <taxon>Myxococcales</taxon>
        <taxon>Sorangiineae</taxon>
        <taxon>Pendulisporaceae</taxon>
        <taxon>Pendulispora</taxon>
    </lineage>
</organism>
<dbReference type="SUPFAM" id="SSF51905">
    <property type="entry name" value="FAD/NAD(P)-binding domain"/>
    <property type="match status" value="1"/>
</dbReference>
<dbReference type="Gene3D" id="3.50.50.60">
    <property type="entry name" value="FAD/NAD(P)-binding domain"/>
    <property type="match status" value="1"/>
</dbReference>
<dbReference type="Proteomes" id="UP001379533">
    <property type="component" value="Chromosome"/>
</dbReference>
<keyword evidence="2" id="KW-1185">Reference proteome</keyword>
<evidence type="ECO:0000313" key="2">
    <source>
        <dbReference type="Proteomes" id="UP001379533"/>
    </source>
</evidence>